<reference evidence="3" key="1">
    <citation type="journal article" date="2015" name="Nat. Genet.">
        <title>The genome and transcriptome of the zoonotic hookworm Ancylostoma ceylanicum identify infection-specific gene families.</title>
        <authorList>
            <person name="Schwarz E.M."/>
            <person name="Hu Y."/>
            <person name="Antoshechkin I."/>
            <person name="Miller M.M."/>
            <person name="Sternberg P.W."/>
            <person name="Aroian R.V."/>
        </authorList>
    </citation>
    <scope>NUCLEOTIDE SEQUENCE</scope>
    <source>
        <strain evidence="3">HY135</strain>
    </source>
</reference>
<feature type="transmembrane region" description="Helical" evidence="1">
    <location>
        <begin position="164"/>
        <end position="184"/>
    </location>
</feature>
<keyword evidence="1" id="KW-0472">Membrane</keyword>
<evidence type="ECO:0000313" key="2">
    <source>
        <dbReference type="EMBL" id="EYC01056.1"/>
    </source>
</evidence>
<feature type="transmembrane region" description="Helical" evidence="1">
    <location>
        <begin position="35"/>
        <end position="52"/>
    </location>
</feature>
<keyword evidence="3" id="KW-1185">Reference proteome</keyword>
<comment type="caution">
    <text evidence="2">The sequence shown here is derived from an EMBL/GenBank/DDBJ whole genome shotgun (WGS) entry which is preliminary data.</text>
</comment>
<feature type="transmembrane region" description="Helical" evidence="1">
    <location>
        <begin position="64"/>
        <end position="81"/>
    </location>
</feature>
<dbReference type="STRING" id="53326.A0A016TEE9"/>
<evidence type="ECO:0000313" key="3">
    <source>
        <dbReference type="Proteomes" id="UP000024635"/>
    </source>
</evidence>
<name>A0A016TEE9_9BILA</name>
<protein>
    <recommendedName>
        <fullName evidence="4">YhhN-like protein</fullName>
    </recommendedName>
</protein>
<evidence type="ECO:0008006" key="4">
    <source>
        <dbReference type="Google" id="ProtNLM"/>
    </source>
</evidence>
<dbReference type="Proteomes" id="UP000024635">
    <property type="component" value="Unassembled WGS sequence"/>
</dbReference>
<keyword evidence="1" id="KW-1133">Transmembrane helix</keyword>
<evidence type="ECO:0000256" key="1">
    <source>
        <dbReference type="SAM" id="Phobius"/>
    </source>
</evidence>
<accession>A0A016TEE9</accession>
<dbReference type="OrthoDB" id="5864807at2759"/>
<proteinExistence type="predicted"/>
<feature type="transmembrane region" description="Helical" evidence="1">
    <location>
        <begin position="204"/>
        <end position="227"/>
    </location>
</feature>
<gene>
    <name evidence="2" type="primary">Acey_s0111.g267</name>
    <name evidence="2" type="ORF">Y032_0111g267</name>
</gene>
<organism evidence="2 3">
    <name type="scientific">Ancylostoma ceylanicum</name>
    <dbReference type="NCBI Taxonomy" id="53326"/>
    <lineage>
        <taxon>Eukaryota</taxon>
        <taxon>Metazoa</taxon>
        <taxon>Ecdysozoa</taxon>
        <taxon>Nematoda</taxon>
        <taxon>Chromadorea</taxon>
        <taxon>Rhabditida</taxon>
        <taxon>Rhabditina</taxon>
        <taxon>Rhabditomorpha</taxon>
        <taxon>Strongyloidea</taxon>
        <taxon>Ancylostomatidae</taxon>
        <taxon>Ancylostomatinae</taxon>
        <taxon>Ancylostoma</taxon>
    </lineage>
</organism>
<dbReference type="AlphaFoldDB" id="A0A016TEE9"/>
<feature type="transmembrane region" description="Helical" evidence="1">
    <location>
        <begin position="111"/>
        <end position="131"/>
    </location>
</feature>
<keyword evidence="1" id="KW-0812">Transmembrane</keyword>
<feature type="transmembrane region" description="Helical" evidence="1">
    <location>
        <begin position="137"/>
        <end position="157"/>
    </location>
</feature>
<dbReference type="EMBL" id="JARK01001447">
    <property type="protein sequence ID" value="EYC01056.1"/>
    <property type="molecule type" value="Genomic_DNA"/>
</dbReference>
<sequence>MPRFYEERTWNPFLIVSLALSALRSKRRQAMNDAGPGRLIGIYGGTCFLVYVETDGFTKASAILFGLPLIVLTVLALTSTMQPRARFTTAGAFAILAMSRYLLVSKYSWECMVLGYALVTVGHLLYFYSFQSLIQEWSIALTMLLTMYYTTLAYHCFADLYVSIPFLVLLHACAFGASCFLVVAAGSVCQNSLEPDDETIQASYLRLIGALANVSSNTIFLLSLFGVRIEALQVTSRWLYYIGEGLMFLANERSF</sequence>